<gene>
    <name evidence="3" type="ORF">DHW29_12870</name>
</gene>
<dbReference type="InterPro" id="IPR057704">
    <property type="entry name" value="DUF7944"/>
</dbReference>
<feature type="domain" description="DUF7944" evidence="2">
    <location>
        <begin position="39"/>
        <end position="119"/>
    </location>
</feature>
<dbReference type="Proteomes" id="UP000263596">
    <property type="component" value="Unassembled WGS sequence"/>
</dbReference>
<evidence type="ECO:0000313" key="3">
    <source>
        <dbReference type="EMBL" id="HCK30979.1"/>
    </source>
</evidence>
<evidence type="ECO:0000259" key="2">
    <source>
        <dbReference type="Pfam" id="PF25642"/>
    </source>
</evidence>
<organism evidence="3 4">
    <name type="scientific">Acinetobacter ursingii</name>
    <dbReference type="NCBI Taxonomy" id="108980"/>
    <lineage>
        <taxon>Bacteria</taxon>
        <taxon>Pseudomonadati</taxon>
        <taxon>Pseudomonadota</taxon>
        <taxon>Gammaproteobacteria</taxon>
        <taxon>Moraxellales</taxon>
        <taxon>Moraxellaceae</taxon>
        <taxon>Acinetobacter</taxon>
    </lineage>
</organism>
<feature type="chain" id="PRO_5017836291" description="DUF7944 domain-containing protein" evidence="1">
    <location>
        <begin position="26"/>
        <end position="124"/>
    </location>
</feature>
<feature type="signal peptide" evidence="1">
    <location>
        <begin position="1"/>
        <end position="25"/>
    </location>
</feature>
<proteinExistence type="predicted"/>
<evidence type="ECO:0000313" key="4">
    <source>
        <dbReference type="Proteomes" id="UP000263596"/>
    </source>
</evidence>
<dbReference type="AlphaFoldDB" id="A0A3D2SND2"/>
<sequence length="124" mass="13792">MRTSFISRFCLFTLTAITLSQMAFANEALSQAERNALVKEDIAGTQVLSEVCPTLIGKNATFEQNIQKLIQTNLKAYSGQNMTFAALQNDAEYKSLLADAHQTLKETSTDEQKTVCEDVLSYQE</sequence>
<dbReference type="EMBL" id="DPVE01000222">
    <property type="protein sequence ID" value="HCK30979.1"/>
    <property type="molecule type" value="Genomic_DNA"/>
</dbReference>
<keyword evidence="1" id="KW-0732">Signal</keyword>
<protein>
    <recommendedName>
        <fullName evidence="2">DUF7944 domain-containing protein</fullName>
    </recommendedName>
</protein>
<accession>A0A3D2SND2</accession>
<dbReference type="RefSeq" id="WP_049176256.1">
    <property type="nucleotide sequence ID" value="NZ_BKFK01000001.1"/>
</dbReference>
<name>A0A3D2SND2_9GAMM</name>
<reference evidence="3 4" key="1">
    <citation type="journal article" date="2018" name="Nat. Biotechnol.">
        <title>A standardized bacterial taxonomy based on genome phylogeny substantially revises the tree of life.</title>
        <authorList>
            <person name="Parks D.H."/>
            <person name="Chuvochina M."/>
            <person name="Waite D.W."/>
            <person name="Rinke C."/>
            <person name="Skarshewski A."/>
            <person name="Chaumeil P.A."/>
            <person name="Hugenholtz P."/>
        </authorList>
    </citation>
    <scope>NUCLEOTIDE SEQUENCE [LARGE SCALE GENOMIC DNA]</scope>
    <source>
        <strain evidence="3">UBA9669</strain>
    </source>
</reference>
<dbReference type="Pfam" id="PF25642">
    <property type="entry name" value="DUF7944"/>
    <property type="match status" value="1"/>
</dbReference>
<dbReference type="NCBIfam" id="NF047330">
    <property type="entry name" value="MCR_0457_fam"/>
    <property type="match status" value="1"/>
</dbReference>
<comment type="caution">
    <text evidence="3">The sequence shown here is derived from an EMBL/GenBank/DDBJ whole genome shotgun (WGS) entry which is preliminary data.</text>
</comment>
<evidence type="ECO:0000256" key="1">
    <source>
        <dbReference type="SAM" id="SignalP"/>
    </source>
</evidence>